<evidence type="ECO:0000256" key="3">
    <source>
        <dbReference type="ARBA" id="ARBA00022692"/>
    </source>
</evidence>
<dbReference type="PANTHER" id="PTHR10057">
    <property type="entry name" value="PERIPHERAL-TYPE BENZODIAZEPINE RECEPTOR"/>
    <property type="match status" value="1"/>
</dbReference>
<dbReference type="CDD" id="cd15904">
    <property type="entry name" value="TSPO_MBR"/>
    <property type="match status" value="1"/>
</dbReference>
<sequence length="150" mass="16562">MPLVLGVAWAMGTALLGASLTTIGPWYQGLTRPCFQPPDWAFGPAWTLIFALSGYALMRAWRAGAGRLLLGVFVLNGVLNALWTFLFFTSRRPDWALIEIVPLWLSILAMIWLAARHDRVAAWCIAPYIAWVSFAAMLNLAIVQLNGPFG</sequence>
<dbReference type="InterPro" id="IPR004307">
    <property type="entry name" value="TspO_MBR"/>
</dbReference>
<dbReference type="RefSeq" id="WP_242534917.1">
    <property type="nucleotide sequence ID" value="NZ_JACIDJ010000002.1"/>
</dbReference>
<protein>
    <submittedName>
        <fullName evidence="7">Tryptophan-rich sensory protein</fullName>
    </submittedName>
</protein>
<dbReference type="Gene3D" id="1.20.1260.100">
    <property type="entry name" value="TspO/MBR protein"/>
    <property type="match status" value="1"/>
</dbReference>
<dbReference type="Proteomes" id="UP000553193">
    <property type="component" value="Unassembled WGS sequence"/>
</dbReference>
<keyword evidence="8" id="KW-1185">Reference proteome</keyword>
<evidence type="ECO:0000256" key="4">
    <source>
        <dbReference type="ARBA" id="ARBA00022989"/>
    </source>
</evidence>
<dbReference type="GO" id="GO:0016020">
    <property type="term" value="C:membrane"/>
    <property type="evidence" value="ECO:0007669"/>
    <property type="project" value="UniProtKB-SubCell"/>
</dbReference>
<dbReference type="PANTHER" id="PTHR10057:SF0">
    <property type="entry name" value="TRANSLOCATOR PROTEIN"/>
    <property type="match status" value="1"/>
</dbReference>
<evidence type="ECO:0000313" key="7">
    <source>
        <dbReference type="EMBL" id="MBB3898136.1"/>
    </source>
</evidence>
<keyword evidence="4 6" id="KW-1133">Transmembrane helix</keyword>
<dbReference type="AlphaFoldDB" id="A0A840AC77"/>
<dbReference type="Pfam" id="PF03073">
    <property type="entry name" value="TspO_MBR"/>
    <property type="match status" value="1"/>
</dbReference>
<keyword evidence="5 6" id="KW-0472">Membrane</keyword>
<dbReference type="InterPro" id="IPR038330">
    <property type="entry name" value="TspO/MBR-related_sf"/>
</dbReference>
<comment type="similarity">
    <text evidence="2">Belongs to the TspO/BZRP family.</text>
</comment>
<comment type="subcellular location">
    <subcellularLocation>
        <location evidence="1">Membrane</location>
        <topology evidence="1">Multi-pass membrane protein</topology>
    </subcellularLocation>
</comment>
<feature type="transmembrane region" description="Helical" evidence="6">
    <location>
        <begin position="68"/>
        <end position="89"/>
    </location>
</feature>
<proteinExistence type="inferred from homology"/>
<gene>
    <name evidence="7" type="ORF">GGQ83_001573</name>
</gene>
<dbReference type="FunFam" id="1.20.1260.100:FF:000001">
    <property type="entry name" value="translocator protein 2"/>
    <property type="match status" value="1"/>
</dbReference>
<reference evidence="7 8" key="1">
    <citation type="submission" date="2020-08" db="EMBL/GenBank/DDBJ databases">
        <title>Genomic Encyclopedia of Type Strains, Phase IV (KMG-IV): sequencing the most valuable type-strain genomes for metagenomic binning, comparative biology and taxonomic classification.</title>
        <authorList>
            <person name="Goeker M."/>
        </authorList>
    </citation>
    <scope>NUCLEOTIDE SEQUENCE [LARGE SCALE GENOMIC DNA]</scope>
    <source>
        <strain evidence="7 8">DSM 19979</strain>
    </source>
</reference>
<keyword evidence="3 6" id="KW-0812">Transmembrane</keyword>
<evidence type="ECO:0000313" key="8">
    <source>
        <dbReference type="Proteomes" id="UP000553193"/>
    </source>
</evidence>
<feature type="transmembrane region" description="Helical" evidence="6">
    <location>
        <begin position="41"/>
        <end position="61"/>
    </location>
</feature>
<name>A0A840AC77_9PROT</name>
<accession>A0A840AC77</accession>
<evidence type="ECO:0000256" key="5">
    <source>
        <dbReference type="ARBA" id="ARBA00023136"/>
    </source>
</evidence>
<feature type="transmembrane region" description="Helical" evidence="6">
    <location>
        <begin position="120"/>
        <end position="142"/>
    </location>
</feature>
<organism evidence="7 8">
    <name type="scientific">Roseococcus suduntuyensis</name>
    <dbReference type="NCBI Taxonomy" id="455361"/>
    <lineage>
        <taxon>Bacteria</taxon>
        <taxon>Pseudomonadati</taxon>
        <taxon>Pseudomonadota</taxon>
        <taxon>Alphaproteobacteria</taxon>
        <taxon>Acetobacterales</taxon>
        <taxon>Roseomonadaceae</taxon>
        <taxon>Roseococcus</taxon>
    </lineage>
</organism>
<evidence type="ECO:0000256" key="2">
    <source>
        <dbReference type="ARBA" id="ARBA00007524"/>
    </source>
</evidence>
<evidence type="ECO:0000256" key="6">
    <source>
        <dbReference type="SAM" id="Phobius"/>
    </source>
</evidence>
<feature type="transmembrane region" description="Helical" evidence="6">
    <location>
        <begin position="95"/>
        <end position="113"/>
    </location>
</feature>
<dbReference type="EMBL" id="JACIDJ010000002">
    <property type="protein sequence ID" value="MBB3898136.1"/>
    <property type="molecule type" value="Genomic_DNA"/>
</dbReference>
<evidence type="ECO:0000256" key="1">
    <source>
        <dbReference type="ARBA" id="ARBA00004141"/>
    </source>
</evidence>
<dbReference type="GO" id="GO:0033013">
    <property type="term" value="P:tetrapyrrole metabolic process"/>
    <property type="evidence" value="ECO:0007669"/>
    <property type="project" value="UniProtKB-ARBA"/>
</dbReference>
<dbReference type="PIRSF" id="PIRSF005859">
    <property type="entry name" value="PBR"/>
    <property type="match status" value="1"/>
</dbReference>
<comment type="caution">
    <text evidence="7">The sequence shown here is derived from an EMBL/GenBank/DDBJ whole genome shotgun (WGS) entry which is preliminary data.</text>
</comment>